<name>A0ABN6RXW7_9BACT</name>
<evidence type="ECO:0000313" key="1">
    <source>
        <dbReference type="EMBL" id="BDQ35859.1"/>
    </source>
</evidence>
<dbReference type="EMBL" id="AP026709">
    <property type="protein sequence ID" value="BDQ35859.1"/>
    <property type="molecule type" value="Genomic_DNA"/>
</dbReference>
<gene>
    <name evidence="1" type="ORF">SYK_02190</name>
</gene>
<dbReference type="RefSeq" id="WP_281761789.1">
    <property type="nucleotide sequence ID" value="NZ_AP026709.1"/>
</dbReference>
<keyword evidence="2" id="KW-1185">Reference proteome</keyword>
<organism evidence="1 2">
    <name type="scientific">Pseudodesulfovibrio nedwellii</name>
    <dbReference type="NCBI Taxonomy" id="2973072"/>
    <lineage>
        <taxon>Bacteria</taxon>
        <taxon>Pseudomonadati</taxon>
        <taxon>Thermodesulfobacteriota</taxon>
        <taxon>Desulfovibrionia</taxon>
        <taxon>Desulfovibrionales</taxon>
        <taxon>Desulfovibrionaceae</taxon>
    </lineage>
</organism>
<evidence type="ECO:0000313" key="2">
    <source>
        <dbReference type="Proteomes" id="UP001317742"/>
    </source>
</evidence>
<reference evidence="1 2" key="1">
    <citation type="submission" date="2022-08" db="EMBL/GenBank/DDBJ databases">
        <title>Genome Sequence of the sulphate-reducing bacterium, Pseudodesulfovibrio sp. SYK.</title>
        <authorList>
            <person name="Kondo R."/>
            <person name="Kataoka T."/>
        </authorList>
    </citation>
    <scope>NUCLEOTIDE SEQUENCE [LARGE SCALE GENOMIC DNA]</scope>
    <source>
        <strain evidence="1 2">SYK</strain>
    </source>
</reference>
<sequence length="153" mass="17345">MKIEWTVQKKRGNHRPVLKYSIELESFEVDLAVPHVVVDAAIARPPSSWRSFCYPGEDERGNGTLEWYRLMTPSHKMGRISESLTLPWRGQSNDFVDVKAAFERLRHSFETMLKNAYESAPLQIVENLDLSEGTRKHIASGVASARILSAVGF</sequence>
<accession>A0ABN6RXW7</accession>
<proteinExistence type="predicted"/>
<protein>
    <submittedName>
        <fullName evidence="1">Uncharacterized protein</fullName>
    </submittedName>
</protein>
<dbReference type="Proteomes" id="UP001317742">
    <property type="component" value="Chromosome"/>
</dbReference>